<dbReference type="RefSeq" id="WP_345102256.1">
    <property type="nucleotide sequence ID" value="NZ_BAABCV010000004.1"/>
</dbReference>
<feature type="transmembrane region" description="Helical" evidence="1">
    <location>
        <begin position="62"/>
        <end position="81"/>
    </location>
</feature>
<comment type="caution">
    <text evidence="2">The sequence shown here is derived from an EMBL/GenBank/DDBJ whole genome shotgun (WGS) entry which is preliminary data.</text>
</comment>
<keyword evidence="1" id="KW-0472">Membrane</keyword>
<keyword evidence="1" id="KW-0812">Transmembrane</keyword>
<dbReference type="SUPFAM" id="SSF53756">
    <property type="entry name" value="UDP-Glycosyltransferase/glycogen phosphorylase"/>
    <property type="match status" value="1"/>
</dbReference>
<keyword evidence="3" id="KW-1185">Reference proteome</keyword>
<dbReference type="Proteomes" id="UP001500841">
    <property type="component" value="Unassembled WGS sequence"/>
</dbReference>
<evidence type="ECO:0000256" key="1">
    <source>
        <dbReference type="SAM" id="Phobius"/>
    </source>
</evidence>
<gene>
    <name evidence="2" type="ORF">GCM10022392_14140</name>
</gene>
<evidence type="ECO:0000313" key="2">
    <source>
        <dbReference type="EMBL" id="GAA4092931.1"/>
    </source>
</evidence>
<dbReference type="EMBL" id="BAABCV010000004">
    <property type="protein sequence ID" value="GAA4092931.1"/>
    <property type="molecule type" value="Genomic_DNA"/>
</dbReference>
<protein>
    <submittedName>
        <fullName evidence="2">Glycosyltransferase</fullName>
    </submittedName>
</protein>
<dbReference type="Gene3D" id="3.40.50.2000">
    <property type="entry name" value="Glycogen Phosphorylase B"/>
    <property type="match status" value="2"/>
</dbReference>
<evidence type="ECO:0000313" key="3">
    <source>
        <dbReference type="Proteomes" id="UP001500841"/>
    </source>
</evidence>
<keyword evidence="1" id="KW-1133">Transmembrane helix</keyword>
<accession>A0ABP7WNN1</accession>
<sequence>MKILIITYYKGALPFADELSEELIKKGHHVDLLDMFDMFTMSFNSIRTVKYHIKSATFRRLFNLRIVGIILKFFYYKYYFLRFKHRYDHISIHYAFPFYRYFINNFKKTADSVSLCVWGSDFYRISDKEKESFRSFYERCDSIIIGNTTMADDFSSFYHHKIRDKLRLVGFGIGKLDKIRSLKSEFTRAQLKTHLGLPDDKLILTIGYNGIKAQQHLLILQSLLHIPKTFREQLFLLIPFGYGGDQVYLNEIKEELKQLEVDYKVFNHFMSDDDVARIRICTDIAINAQISDASSASIQEHMFSENILLAGEWLPYEYFTDNKVKFWTFNENTLAEKVLVTLQNFQSYQKQVEHNSEAIYLLSSWEARIDQWINVFNEKPMLNPGH</sequence>
<name>A0ABP7WNN1_9SPHI</name>
<proteinExistence type="predicted"/>
<reference evidence="3" key="1">
    <citation type="journal article" date="2019" name="Int. J. Syst. Evol. Microbiol.">
        <title>The Global Catalogue of Microorganisms (GCM) 10K type strain sequencing project: providing services to taxonomists for standard genome sequencing and annotation.</title>
        <authorList>
            <consortium name="The Broad Institute Genomics Platform"/>
            <consortium name="The Broad Institute Genome Sequencing Center for Infectious Disease"/>
            <person name="Wu L."/>
            <person name="Ma J."/>
        </authorList>
    </citation>
    <scope>NUCLEOTIDE SEQUENCE [LARGE SCALE GENOMIC DNA]</scope>
    <source>
        <strain evidence="3">JCM 17085</strain>
    </source>
</reference>
<organism evidence="2 3">
    <name type="scientific">Mucilaginibacter panaciglaebae</name>
    <dbReference type="NCBI Taxonomy" id="502331"/>
    <lineage>
        <taxon>Bacteria</taxon>
        <taxon>Pseudomonadati</taxon>
        <taxon>Bacteroidota</taxon>
        <taxon>Sphingobacteriia</taxon>
        <taxon>Sphingobacteriales</taxon>
        <taxon>Sphingobacteriaceae</taxon>
        <taxon>Mucilaginibacter</taxon>
    </lineage>
</organism>